<proteinExistence type="inferred from homology"/>
<dbReference type="PANTHER" id="PTHR42803:SF1">
    <property type="entry name" value="BROAD-SPECIFICITY LINEAR ACYL-COA DEHYDROGENASE FADE5"/>
    <property type="match status" value="1"/>
</dbReference>
<dbReference type="Pfam" id="PF02771">
    <property type="entry name" value="Acyl-CoA_dh_N"/>
    <property type="match status" value="1"/>
</dbReference>
<dbReference type="Gene3D" id="2.40.110.10">
    <property type="entry name" value="Butyryl-CoA Dehydrogenase, subunit A, domain 2"/>
    <property type="match status" value="1"/>
</dbReference>
<dbReference type="InterPro" id="IPR046373">
    <property type="entry name" value="Acyl-CoA_Oxase/DH_mid-dom_sf"/>
</dbReference>
<comment type="cofactor">
    <cofactor evidence="1 10">
        <name>FAD</name>
        <dbReference type="ChEBI" id="CHEBI:57692"/>
    </cofactor>
</comment>
<evidence type="ECO:0000259" key="11">
    <source>
        <dbReference type="Pfam" id="PF00441"/>
    </source>
</evidence>
<dbReference type="InterPro" id="IPR013786">
    <property type="entry name" value="AcylCoA_DH/ox_N"/>
</dbReference>
<dbReference type="Pfam" id="PF02770">
    <property type="entry name" value="Acyl-CoA_dh_M"/>
    <property type="match status" value="1"/>
</dbReference>
<evidence type="ECO:0000256" key="7">
    <source>
        <dbReference type="ARBA" id="ARBA00058683"/>
    </source>
</evidence>
<comment type="catalytic activity">
    <reaction evidence="6">
        <text>3-(methylsulfanyl)propanoyl-CoA + oxidized [electron-transfer flavoprotein] + H(+) = 3-(methylsulfanyl)acryloyl-CoA + reduced [electron-transfer flavoprotein]</text>
        <dbReference type="Rhea" id="RHEA:52612"/>
        <dbReference type="Rhea" id="RHEA-COMP:10685"/>
        <dbReference type="Rhea" id="RHEA-COMP:10686"/>
        <dbReference type="ChEBI" id="CHEBI:15378"/>
        <dbReference type="ChEBI" id="CHEBI:57692"/>
        <dbReference type="ChEBI" id="CHEBI:58307"/>
        <dbReference type="ChEBI" id="CHEBI:82815"/>
        <dbReference type="ChEBI" id="CHEBI:84994"/>
        <dbReference type="EC" id="1.3.99.41"/>
    </reaction>
    <physiologicalReaction direction="left-to-right" evidence="6">
        <dbReference type="Rhea" id="RHEA:52613"/>
    </physiologicalReaction>
</comment>
<dbReference type="InterPro" id="IPR025878">
    <property type="entry name" value="Acyl-CoA_dh-like_C_dom"/>
</dbReference>
<dbReference type="SUPFAM" id="SSF56645">
    <property type="entry name" value="Acyl-CoA dehydrogenase NM domain-like"/>
    <property type="match status" value="1"/>
</dbReference>
<dbReference type="InterPro" id="IPR006091">
    <property type="entry name" value="Acyl-CoA_Oxase/DH_mid-dom"/>
</dbReference>
<evidence type="ECO:0000259" key="14">
    <source>
        <dbReference type="Pfam" id="PF12806"/>
    </source>
</evidence>
<dbReference type="Gene3D" id="1.10.540.10">
    <property type="entry name" value="Acyl-CoA dehydrogenase/oxidase, N-terminal domain"/>
    <property type="match status" value="1"/>
</dbReference>
<dbReference type="InterPro" id="IPR009100">
    <property type="entry name" value="AcylCoA_DH/oxidase_NM_dom_sf"/>
</dbReference>
<evidence type="ECO:0000256" key="2">
    <source>
        <dbReference type="ARBA" id="ARBA00009347"/>
    </source>
</evidence>
<dbReference type="Pfam" id="PF12806">
    <property type="entry name" value="Acyl-CoA_dh_C"/>
    <property type="match status" value="1"/>
</dbReference>
<dbReference type="SUPFAM" id="SSF47203">
    <property type="entry name" value="Acyl-CoA dehydrogenase C-terminal domain-like"/>
    <property type="match status" value="1"/>
</dbReference>
<accession>A0A2W5HDN9</accession>
<evidence type="ECO:0000256" key="8">
    <source>
        <dbReference type="ARBA" id="ARBA00066694"/>
    </source>
</evidence>
<keyword evidence="4 10" id="KW-0274">FAD</keyword>
<comment type="caution">
    <text evidence="15">The sequence shown here is derived from an EMBL/GenBank/DDBJ whole genome shotgun (WGS) entry which is preliminary data.</text>
</comment>
<feature type="domain" description="Acyl-CoA dehydrogenase/oxidase C-terminal" evidence="11">
    <location>
        <begin position="276"/>
        <end position="435"/>
    </location>
</feature>
<evidence type="ECO:0000256" key="4">
    <source>
        <dbReference type="ARBA" id="ARBA00022827"/>
    </source>
</evidence>
<dbReference type="Gene3D" id="1.20.140.10">
    <property type="entry name" value="Butyryl-CoA Dehydrogenase, subunit A, domain 3"/>
    <property type="match status" value="1"/>
</dbReference>
<name>A0A2W5HDN9_9BACT</name>
<comment type="similarity">
    <text evidence="2 10">Belongs to the acyl-CoA dehydrogenase family.</text>
</comment>
<feature type="domain" description="Acetyl-CoA dehydrogenase-like C-terminal" evidence="14">
    <location>
        <begin position="465"/>
        <end position="558"/>
    </location>
</feature>
<gene>
    <name evidence="15" type="ORF">DI586_04535</name>
</gene>
<dbReference type="Pfam" id="PF00441">
    <property type="entry name" value="Acyl-CoA_dh_1"/>
    <property type="match status" value="1"/>
</dbReference>
<keyword evidence="5 10" id="KW-0560">Oxidoreductase</keyword>
<dbReference type="PANTHER" id="PTHR42803">
    <property type="entry name" value="ACYL-COA DEHYDROGENASE"/>
    <property type="match status" value="1"/>
</dbReference>
<dbReference type="AlphaFoldDB" id="A0A2W5HDN9"/>
<dbReference type="GO" id="GO:0016627">
    <property type="term" value="F:oxidoreductase activity, acting on the CH-CH group of donors"/>
    <property type="evidence" value="ECO:0007669"/>
    <property type="project" value="InterPro"/>
</dbReference>
<evidence type="ECO:0000256" key="5">
    <source>
        <dbReference type="ARBA" id="ARBA00023002"/>
    </source>
</evidence>
<evidence type="ECO:0000256" key="3">
    <source>
        <dbReference type="ARBA" id="ARBA00022630"/>
    </source>
</evidence>
<dbReference type="EMBL" id="QFOT01000034">
    <property type="protein sequence ID" value="PZP56206.1"/>
    <property type="molecule type" value="Genomic_DNA"/>
</dbReference>
<feature type="domain" description="Acyl-CoA dehydrogenase/oxidase N-terminal" evidence="13">
    <location>
        <begin position="75"/>
        <end position="153"/>
    </location>
</feature>
<keyword evidence="3 10" id="KW-0285">Flavoprotein</keyword>
<reference evidence="15 16" key="1">
    <citation type="submission" date="2017-08" db="EMBL/GenBank/DDBJ databases">
        <title>Infants hospitalized years apart are colonized by the same room-sourced microbial strains.</title>
        <authorList>
            <person name="Brooks B."/>
            <person name="Olm M.R."/>
            <person name="Firek B.A."/>
            <person name="Baker R."/>
            <person name="Thomas B.C."/>
            <person name="Morowitz M.J."/>
            <person name="Banfield J.F."/>
        </authorList>
    </citation>
    <scope>NUCLEOTIDE SEQUENCE [LARGE SCALE GENOMIC DNA]</scope>
    <source>
        <strain evidence="15">S2_006_000_R2_64</strain>
    </source>
</reference>
<dbReference type="InterPro" id="IPR036250">
    <property type="entry name" value="AcylCo_DH-like_C"/>
</dbReference>
<dbReference type="FunFam" id="2.40.110.10:FF:000031">
    <property type="entry name" value="Acyl-CoA dehydrogenase, putative"/>
    <property type="match status" value="1"/>
</dbReference>
<evidence type="ECO:0000256" key="9">
    <source>
        <dbReference type="ARBA" id="ARBA00069043"/>
    </source>
</evidence>
<dbReference type="InterPro" id="IPR009075">
    <property type="entry name" value="AcylCo_DH/oxidase_C"/>
</dbReference>
<dbReference type="EC" id="1.3.99.41" evidence="8"/>
<comment type="function">
    <text evidence="7">Involved in the assimilation of dimethylsulphoniopropionate (DMSP), an important compound in the fixation of carbon in marine phytoplankton, by mediating the conversion of 3-(methylthio)propanoyl-CoA (MMPA-CoA) to 3-(methylthio)acryloyl-CoA (MTA-CoA).</text>
</comment>
<dbReference type="GO" id="GO:0050660">
    <property type="term" value="F:flavin adenine dinucleotide binding"/>
    <property type="evidence" value="ECO:0007669"/>
    <property type="project" value="InterPro"/>
</dbReference>
<evidence type="ECO:0000256" key="1">
    <source>
        <dbReference type="ARBA" id="ARBA00001974"/>
    </source>
</evidence>
<evidence type="ECO:0000313" key="15">
    <source>
        <dbReference type="EMBL" id="PZP56206.1"/>
    </source>
</evidence>
<dbReference type="InterPro" id="IPR052166">
    <property type="entry name" value="Diverse_Acyl-CoA_DH"/>
</dbReference>
<evidence type="ECO:0000259" key="12">
    <source>
        <dbReference type="Pfam" id="PF02770"/>
    </source>
</evidence>
<evidence type="ECO:0000256" key="6">
    <source>
        <dbReference type="ARBA" id="ARBA00051388"/>
    </source>
</evidence>
<protein>
    <recommendedName>
        <fullName evidence="9">3-methylmercaptopropionyl-CoA dehydrogenase</fullName>
        <ecNumber evidence="8">1.3.99.41</ecNumber>
    </recommendedName>
</protein>
<organism evidence="15 16">
    <name type="scientific">Micavibrio aeruginosavorus</name>
    <dbReference type="NCBI Taxonomy" id="349221"/>
    <lineage>
        <taxon>Bacteria</taxon>
        <taxon>Pseudomonadati</taxon>
        <taxon>Bdellovibrionota</taxon>
        <taxon>Bdellovibrionia</taxon>
        <taxon>Bdellovibrionales</taxon>
        <taxon>Pseudobdellovibrionaceae</taxon>
        <taxon>Micavibrio</taxon>
    </lineage>
</organism>
<evidence type="ECO:0000313" key="16">
    <source>
        <dbReference type="Proteomes" id="UP000249739"/>
    </source>
</evidence>
<dbReference type="Proteomes" id="UP000249739">
    <property type="component" value="Unassembled WGS sequence"/>
</dbReference>
<sequence length="563" mass="60775">MPDYTPPIEDMKFLLSSVTRLDALKRDDLDASMVEAILEEAGKLASGVLAPLNAVGDKTPAKVQDGVVTTSPGFKDAYKQYCDGGWNAVPFDPDFGGQGLPWVMSFPVQEMWQAANMAFGLCPLLNQGAVDAIHTWGTDEQKETYLAKLISGEWTGTMNLTEPQAGSDLALLRSKAVPNNDGTYRIYGQKIFITYGEHDFTDNIIHLVLARLPDAPEGTRGISLFLVPKFLGQDGKRNDLKCVSLEHKLGIHGSPTATMSFGDTDGAIGYLLGKENEGLKCMFTMMNNARLSVGLQGVAIADRALQAAIAYAKDRKQGKPLAGGDTVTISEHPDIRRMILSMSSQVEAARALAYEAALHLDLARAGDKQAQGLVDLLTPVVKAWGTDIACEVTSTAVQVHGGMGFIEETGVAQYYRDARILPIYEGTNGIQANDLVFRKVLRDSGAAALAWIAQSREQVKSYTDKSLGVALDQLEEATRYIVDNTKDPDVLAAIAVPYLKLFGITAGGVMLARSVLALQSEDDFARRKKAKAEFYIAHILSQSTGLLIAINSGSNAVLLEDLI</sequence>
<evidence type="ECO:0000259" key="13">
    <source>
        <dbReference type="Pfam" id="PF02771"/>
    </source>
</evidence>
<dbReference type="InterPro" id="IPR037069">
    <property type="entry name" value="AcylCoA_DH/ox_N_sf"/>
</dbReference>
<feature type="domain" description="Acyl-CoA oxidase/dehydrogenase middle" evidence="12">
    <location>
        <begin position="158"/>
        <end position="263"/>
    </location>
</feature>
<evidence type="ECO:0000256" key="10">
    <source>
        <dbReference type="RuleBase" id="RU362125"/>
    </source>
</evidence>